<reference evidence="1 2" key="1">
    <citation type="submission" date="2017-05" db="EMBL/GenBank/DDBJ databases">
        <title>Thiocyanate degradation by Thiohalobacter thiocyanaticus FOKN1.</title>
        <authorList>
            <person name="Oshiki M."/>
            <person name="Fukushima T."/>
            <person name="Kawano S."/>
            <person name="Nakagawa J."/>
        </authorList>
    </citation>
    <scope>NUCLEOTIDE SEQUENCE [LARGE SCALE GENOMIC DNA]</scope>
    <source>
        <strain evidence="1 2">FOKN1</strain>
    </source>
</reference>
<dbReference type="KEGG" id="ttc:FOKN1_1938"/>
<evidence type="ECO:0000313" key="1">
    <source>
        <dbReference type="EMBL" id="BAZ94318.1"/>
    </source>
</evidence>
<dbReference type="RefSeq" id="WP_096366422.1">
    <property type="nucleotide sequence ID" value="NZ_AP018052.1"/>
</dbReference>
<dbReference type="Proteomes" id="UP000218765">
    <property type="component" value="Chromosome"/>
</dbReference>
<gene>
    <name evidence="1" type="ORF">FOKN1_1938</name>
</gene>
<keyword evidence="1" id="KW-0670">Pyruvate</keyword>
<dbReference type="EMBL" id="AP018052">
    <property type="protein sequence ID" value="BAZ94318.1"/>
    <property type="molecule type" value="Genomic_DNA"/>
</dbReference>
<name>A0A1Z4VSK0_9GAMM</name>
<proteinExistence type="predicted"/>
<dbReference type="AlphaFoldDB" id="A0A1Z4VSK0"/>
<organism evidence="1 2">
    <name type="scientific">Thiohalobacter thiocyanaticus</name>
    <dbReference type="NCBI Taxonomy" id="585455"/>
    <lineage>
        <taxon>Bacteria</taxon>
        <taxon>Pseudomonadati</taxon>
        <taxon>Pseudomonadota</taxon>
        <taxon>Gammaproteobacteria</taxon>
        <taxon>Thiohalobacterales</taxon>
        <taxon>Thiohalobacteraceae</taxon>
        <taxon>Thiohalobacter</taxon>
    </lineage>
</organism>
<keyword evidence="2" id="KW-1185">Reference proteome</keyword>
<sequence length="107" mass="12367">MILNVHAGEQTYSIDVPEHLLDEAEEFFSRMDEDMSRGYQMSRTWVDNPDVYMRCQIVADKLLTALESHNESLGVMMSAYLLKRMPGIRTVHLNLEGDMTEHDFDLA</sequence>
<evidence type="ECO:0000313" key="2">
    <source>
        <dbReference type="Proteomes" id="UP000218765"/>
    </source>
</evidence>
<protein>
    <submittedName>
        <fullName evidence="1">Pyruvate:ferredoxin oxidoreductase and related 2-oxoacid:ferredoxin oxidoreductases, beta subunit</fullName>
    </submittedName>
</protein>
<accession>A0A1Z4VSK0</accession>
<dbReference type="OrthoDB" id="5624469at2"/>